<accession>A0A7Y9KKN8</accession>
<keyword evidence="3" id="KW-1185">Reference proteome</keyword>
<keyword evidence="1" id="KW-0812">Transmembrane</keyword>
<comment type="caution">
    <text evidence="2">The sequence shown here is derived from an EMBL/GenBank/DDBJ whole genome shotgun (WGS) entry which is preliminary data.</text>
</comment>
<gene>
    <name evidence="2" type="ORF">BJ991_002944</name>
</gene>
<evidence type="ECO:0000313" key="3">
    <source>
        <dbReference type="Proteomes" id="UP000576969"/>
    </source>
</evidence>
<reference evidence="2 3" key="1">
    <citation type="submission" date="2020-07" db="EMBL/GenBank/DDBJ databases">
        <title>Sequencing the genomes of 1000 actinobacteria strains.</title>
        <authorList>
            <person name="Klenk H.-P."/>
        </authorList>
    </citation>
    <scope>NUCLEOTIDE SEQUENCE [LARGE SCALE GENOMIC DNA]</scope>
    <source>
        <strain evidence="2 3">DSM 24662</strain>
    </source>
</reference>
<feature type="transmembrane region" description="Helical" evidence="1">
    <location>
        <begin position="15"/>
        <end position="38"/>
    </location>
</feature>
<keyword evidence="1" id="KW-1133">Transmembrane helix</keyword>
<dbReference type="Proteomes" id="UP000576969">
    <property type="component" value="Unassembled WGS sequence"/>
</dbReference>
<organism evidence="2 3">
    <name type="scientific">Microbacterium immunditiarum</name>
    <dbReference type="NCBI Taxonomy" id="337480"/>
    <lineage>
        <taxon>Bacteria</taxon>
        <taxon>Bacillati</taxon>
        <taxon>Actinomycetota</taxon>
        <taxon>Actinomycetes</taxon>
        <taxon>Micrococcales</taxon>
        <taxon>Microbacteriaceae</taxon>
        <taxon>Microbacterium</taxon>
    </lineage>
</organism>
<dbReference type="RefSeq" id="WP_179491205.1">
    <property type="nucleotide sequence ID" value="NZ_JACCBV010000001.1"/>
</dbReference>
<evidence type="ECO:0000256" key="1">
    <source>
        <dbReference type="SAM" id="Phobius"/>
    </source>
</evidence>
<dbReference type="EMBL" id="JACCBV010000001">
    <property type="protein sequence ID" value="NYE20916.1"/>
    <property type="molecule type" value="Genomic_DNA"/>
</dbReference>
<proteinExistence type="predicted"/>
<sequence>MSTHQETQHPRERSIISIVAIVVLVALAVIATVTFVGARQQARDVDKAQELLDSFADAGISTPFTAEQVARVLGDDGGAVCADPNAALSRATLLAGLSNGAGGPGQRPILVESRLLQGQLLIIQTYCPEEAEEFQDFVDSLNTVESTGR</sequence>
<keyword evidence="1" id="KW-0472">Membrane</keyword>
<evidence type="ECO:0000313" key="2">
    <source>
        <dbReference type="EMBL" id="NYE20916.1"/>
    </source>
</evidence>
<name>A0A7Y9KKN8_9MICO</name>
<protein>
    <submittedName>
        <fullName evidence="2">Uncharacterized protein</fullName>
    </submittedName>
</protein>
<dbReference type="AlphaFoldDB" id="A0A7Y9KKN8"/>